<sequence>MPNFRPSFFRRKYTLHRSMYPNVPCTKVVTWVWLCGIGLEAPKSDTFAVKFSSRRCKDACEEEQWQEKKTELHKVLDPYLAVSVRHSNSSTATASARHLIGLNSREAEPADLLQFRAVGRLIARSLVASDPARLAGARRSPIRREREREGGCWDGGRFHLRLRRRRWMMRQWARIIITLKGMRQFQTTLHNLSKWSTSVIRVIKLSPHISKRDTRDVITPEALILAIDG</sequence>
<reference evidence="1" key="2">
    <citation type="submission" date="2018-05" db="EMBL/GenBank/DDBJ databases">
        <title>OgluRS3 (Oryza glumaepatula Reference Sequence Version 3).</title>
        <authorList>
            <person name="Zhang J."/>
            <person name="Kudrna D."/>
            <person name="Lee S."/>
            <person name="Talag J."/>
            <person name="Welchert J."/>
            <person name="Wing R.A."/>
        </authorList>
    </citation>
    <scope>NUCLEOTIDE SEQUENCE [LARGE SCALE GENOMIC DNA]</scope>
</reference>
<reference evidence="1" key="1">
    <citation type="submission" date="2015-04" db="UniProtKB">
        <authorList>
            <consortium name="EnsemblPlants"/>
        </authorList>
    </citation>
    <scope>IDENTIFICATION</scope>
</reference>
<dbReference type="EnsemblPlants" id="OGLUM04G23880.1">
    <property type="protein sequence ID" value="OGLUM04G23880.1"/>
    <property type="gene ID" value="OGLUM04G23880"/>
</dbReference>
<evidence type="ECO:0000313" key="2">
    <source>
        <dbReference type="Proteomes" id="UP000026961"/>
    </source>
</evidence>
<proteinExistence type="predicted"/>
<protein>
    <submittedName>
        <fullName evidence="1">Uncharacterized protein</fullName>
    </submittedName>
</protein>
<keyword evidence="2" id="KW-1185">Reference proteome</keyword>
<organism evidence="1">
    <name type="scientific">Oryza glumipatula</name>
    <dbReference type="NCBI Taxonomy" id="40148"/>
    <lineage>
        <taxon>Eukaryota</taxon>
        <taxon>Viridiplantae</taxon>
        <taxon>Streptophyta</taxon>
        <taxon>Embryophyta</taxon>
        <taxon>Tracheophyta</taxon>
        <taxon>Spermatophyta</taxon>
        <taxon>Magnoliopsida</taxon>
        <taxon>Liliopsida</taxon>
        <taxon>Poales</taxon>
        <taxon>Poaceae</taxon>
        <taxon>BOP clade</taxon>
        <taxon>Oryzoideae</taxon>
        <taxon>Oryzeae</taxon>
        <taxon>Oryzinae</taxon>
        <taxon>Oryza</taxon>
    </lineage>
</organism>
<name>A0A0D9ZQ49_9ORYZ</name>
<dbReference type="HOGENOM" id="CLU_1211422_0_0_1"/>
<dbReference type="AlphaFoldDB" id="A0A0D9ZQ49"/>
<evidence type="ECO:0000313" key="1">
    <source>
        <dbReference type="EnsemblPlants" id="OGLUM04G23880.1"/>
    </source>
</evidence>
<dbReference type="Gramene" id="OGLUM04G23880.1">
    <property type="protein sequence ID" value="OGLUM04G23880.1"/>
    <property type="gene ID" value="OGLUM04G23880"/>
</dbReference>
<accession>A0A0D9ZQ49</accession>
<dbReference type="Proteomes" id="UP000026961">
    <property type="component" value="Chromosome 4"/>
</dbReference>